<keyword evidence="2" id="KW-1185">Reference proteome</keyword>
<proteinExistence type="predicted"/>
<organism evidence="1 2">
    <name type="scientific">Engystomops pustulosus</name>
    <name type="common">Tungara frog</name>
    <name type="synonym">Physalaemus pustulosus</name>
    <dbReference type="NCBI Taxonomy" id="76066"/>
    <lineage>
        <taxon>Eukaryota</taxon>
        <taxon>Metazoa</taxon>
        <taxon>Chordata</taxon>
        <taxon>Craniata</taxon>
        <taxon>Vertebrata</taxon>
        <taxon>Euteleostomi</taxon>
        <taxon>Amphibia</taxon>
        <taxon>Batrachia</taxon>
        <taxon>Anura</taxon>
        <taxon>Neobatrachia</taxon>
        <taxon>Hyloidea</taxon>
        <taxon>Leptodactylidae</taxon>
        <taxon>Leiuperinae</taxon>
        <taxon>Engystomops</taxon>
    </lineage>
</organism>
<reference evidence="1" key="1">
    <citation type="thesis" date="2020" institute="ProQuest LLC" country="789 East Eisenhower Parkway, Ann Arbor, MI, USA">
        <title>Comparative Genomics and Chromosome Evolution.</title>
        <authorList>
            <person name="Mudd A.B."/>
        </authorList>
    </citation>
    <scope>NUCLEOTIDE SEQUENCE</scope>
    <source>
        <strain evidence="1">237g6f4</strain>
        <tissue evidence="1">Blood</tissue>
    </source>
</reference>
<gene>
    <name evidence="1" type="ORF">GDO81_006202</name>
</gene>
<protein>
    <submittedName>
        <fullName evidence="1">Uncharacterized protein</fullName>
    </submittedName>
</protein>
<evidence type="ECO:0000313" key="2">
    <source>
        <dbReference type="Proteomes" id="UP000824782"/>
    </source>
</evidence>
<comment type="caution">
    <text evidence="1">The sequence shown here is derived from an EMBL/GenBank/DDBJ whole genome shotgun (WGS) entry which is preliminary data.</text>
</comment>
<evidence type="ECO:0000313" key="1">
    <source>
        <dbReference type="EMBL" id="KAG8588996.1"/>
    </source>
</evidence>
<sequence length="70" mass="7748">MSVESEPVHFIRTLTPKNCQRLRFHDYKSPALVTPADPCSDFAGCNTVKEHISPTPSALPPVPATISWKE</sequence>
<dbReference type="Proteomes" id="UP000824782">
    <property type="component" value="Unassembled WGS sequence"/>
</dbReference>
<dbReference type="AlphaFoldDB" id="A0AAV7CWQ7"/>
<accession>A0AAV7CWQ7</accession>
<dbReference type="EMBL" id="WNYA01000002">
    <property type="protein sequence ID" value="KAG8588996.1"/>
    <property type="molecule type" value="Genomic_DNA"/>
</dbReference>
<name>A0AAV7CWQ7_ENGPU</name>